<name>A0A5Q2N9G9_9FIRM</name>
<feature type="chain" id="PRO_5024310327" description="SLH domain-containing protein" evidence="2">
    <location>
        <begin position="25"/>
        <end position="336"/>
    </location>
</feature>
<proteinExistence type="predicted"/>
<accession>A0A5Q2N9G9</accession>
<dbReference type="PROSITE" id="PS51272">
    <property type="entry name" value="SLH"/>
    <property type="match status" value="3"/>
</dbReference>
<sequence length="336" mass="37560">MAKSKTWLWLVLCLFFFLPGQAMAQSSVGFSDHKGHWAENTIQEFVDMDITQGYPDGTFRPNGLITRAEFLTLVVKTFDLPIGNSAVTFPDVQSSDWFYAVAGAAKAAGIVQGDERGNFSPHRPVSRAEMVTMVRRAAGESLVLSGQRRSFPDVPVGSWMEEPIVHAVQAGLVSGYQDGLFYPQQQATRAEAATVLIKTLDNLESPHFLSDQKELLDVVFAFENAGIEEINRQDYSLLQSVRHTVGLARQTTLFQGQELKKQAESTQARFLIDPIKQEAKVLEQSTLTAKVLYSYSYGITLQGPGFEESGTITEEVYYYLRKQNGDWKIYKMEESS</sequence>
<feature type="signal peptide" evidence="2">
    <location>
        <begin position="1"/>
        <end position="24"/>
    </location>
</feature>
<feature type="domain" description="SLH" evidence="3">
    <location>
        <begin position="89"/>
        <end position="145"/>
    </location>
</feature>
<feature type="domain" description="SLH" evidence="3">
    <location>
        <begin position="147"/>
        <end position="210"/>
    </location>
</feature>
<gene>
    <name evidence="4" type="ORF">FTV88_3070</name>
</gene>
<dbReference type="RefSeq" id="WP_153726179.1">
    <property type="nucleotide sequence ID" value="NZ_CP045875.1"/>
</dbReference>
<feature type="domain" description="SLH" evidence="3">
    <location>
        <begin position="25"/>
        <end position="88"/>
    </location>
</feature>
<dbReference type="InterPro" id="IPR051465">
    <property type="entry name" value="Cell_Envelope_Struct_Comp"/>
</dbReference>
<dbReference type="PANTHER" id="PTHR43308:SF5">
    <property type="entry name" value="S-LAYER PROTEIN _ PEPTIDOGLYCAN ENDO-BETA-N-ACETYLGLUCOSAMINIDASE"/>
    <property type="match status" value="1"/>
</dbReference>
<dbReference type="PANTHER" id="PTHR43308">
    <property type="entry name" value="OUTER MEMBRANE PROTEIN ALPHA-RELATED"/>
    <property type="match status" value="1"/>
</dbReference>
<keyword evidence="1" id="KW-0677">Repeat</keyword>
<evidence type="ECO:0000259" key="3">
    <source>
        <dbReference type="PROSITE" id="PS51272"/>
    </source>
</evidence>
<evidence type="ECO:0000313" key="4">
    <source>
        <dbReference type="EMBL" id="QGG49145.1"/>
    </source>
</evidence>
<organism evidence="4 5">
    <name type="scientific">Heliorestis convoluta</name>
    <dbReference type="NCBI Taxonomy" id="356322"/>
    <lineage>
        <taxon>Bacteria</taxon>
        <taxon>Bacillati</taxon>
        <taxon>Bacillota</taxon>
        <taxon>Clostridia</taxon>
        <taxon>Eubacteriales</taxon>
        <taxon>Heliobacteriaceae</taxon>
        <taxon>Heliorestis</taxon>
    </lineage>
</organism>
<evidence type="ECO:0000313" key="5">
    <source>
        <dbReference type="Proteomes" id="UP000366051"/>
    </source>
</evidence>
<dbReference type="AlphaFoldDB" id="A0A5Q2N9G9"/>
<keyword evidence="5" id="KW-1185">Reference proteome</keyword>
<dbReference type="EMBL" id="CP045875">
    <property type="protein sequence ID" value="QGG49145.1"/>
    <property type="molecule type" value="Genomic_DNA"/>
</dbReference>
<protein>
    <recommendedName>
        <fullName evidence="3">SLH domain-containing protein</fullName>
    </recommendedName>
</protein>
<dbReference type="Proteomes" id="UP000366051">
    <property type="component" value="Chromosome"/>
</dbReference>
<dbReference type="Pfam" id="PF00395">
    <property type="entry name" value="SLH"/>
    <property type="match status" value="3"/>
</dbReference>
<keyword evidence="2" id="KW-0732">Signal</keyword>
<dbReference type="InterPro" id="IPR001119">
    <property type="entry name" value="SLH_dom"/>
</dbReference>
<evidence type="ECO:0000256" key="2">
    <source>
        <dbReference type="SAM" id="SignalP"/>
    </source>
</evidence>
<dbReference type="KEGG" id="hcv:FTV88_3070"/>
<reference evidence="5" key="1">
    <citation type="submission" date="2019-11" db="EMBL/GenBank/DDBJ databases">
        <title>Genome sequence of Heliorestis convoluta strain HH, an alkaliphilic and minimalistic phototrophic bacterium from a soda lake in Egypt.</title>
        <authorList>
            <person name="Dewey E.D."/>
            <person name="Stokes L.M."/>
            <person name="Burchell B.M."/>
            <person name="Shaffer K.N."/>
            <person name="Huntington A.M."/>
            <person name="Baker J.M."/>
            <person name="Nadendla S."/>
            <person name="Giglio M.G."/>
            <person name="Touchman J.W."/>
            <person name="Blankenship R.E."/>
            <person name="Madigan M.T."/>
            <person name="Sattley W.M."/>
        </authorList>
    </citation>
    <scope>NUCLEOTIDE SEQUENCE [LARGE SCALE GENOMIC DNA]</scope>
    <source>
        <strain evidence="5">HH</strain>
    </source>
</reference>
<evidence type="ECO:0000256" key="1">
    <source>
        <dbReference type="ARBA" id="ARBA00022737"/>
    </source>
</evidence>
<dbReference type="OrthoDB" id="2112962at2"/>